<feature type="region of interest" description="Disordered" evidence="1">
    <location>
        <begin position="98"/>
        <end position="252"/>
    </location>
</feature>
<evidence type="ECO:0000313" key="4">
    <source>
        <dbReference type="Proteomes" id="UP000278807"/>
    </source>
</evidence>
<protein>
    <submittedName>
        <fullName evidence="5">TORC_N domain-containing protein</fullName>
    </submittedName>
</protein>
<proteinExistence type="predicted"/>
<dbReference type="EMBL" id="UZAE01012243">
    <property type="protein sequence ID" value="VDO04158.1"/>
    <property type="molecule type" value="Genomic_DNA"/>
</dbReference>
<evidence type="ECO:0000313" key="3">
    <source>
        <dbReference type="EMBL" id="VDO04158.1"/>
    </source>
</evidence>
<dbReference type="WBParaSite" id="HNAJ_0000826601-mRNA-1">
    <property type="protein sequence ID" value="HNAJ_0000826601-mRNA-1"/>
    <property type="gene ID" value="HNAJ_0000826601"/>
</dbReference>
<feature type="region of interest" description="Disordered" evidence="1">
    <location>
        <begin position="56"/>
        <end position="85"/>
    </location>
</feature>
<dbReference type="AlphaFoldDB" id="A0A0R3TLW5"/>
<evidence type="ECO:0000313" key="5">
    <source>
        <dbReference type="WBParaSite" id="HNAJ_0000826601-mRNA-1"/>
    </source>
</evidence>
<accession>A0A0R3TLW5</accession>
<reference evidence="3 4" key="2">
    <citation type="submission" date="2018-11" db="EMBL/GenBank/DDBJ databases">
        <authorList>
            <consortium name="Pathogen Informatics"/>
        </authorList>
    </citation>
    <scope>NUCLEOTIDE SEQUENCE [LARGE SCALE GENOMIC DNA]</scope>
</reference>
<dbReference type="InterPro" id="IPR024783">
    <property type="entry name" value="TORC_N"/>
</dbReference>
<feature type="compositionally biased region" description="Polar residues" evidence="1">
    <location>
        <begin position="57"/>
        <end position="67"/>
    </location>
</feature>
<gene>
    <name evidence="3" type="ORF">HNAJ_LOCUS8262</name>
</gene>
<evidence type="ECO:0000256" key="1">
    <source>
        <dbReference type="SAM" id="MobiDB-lite"/>
    </source>
</evidence>
<dbReference type="GO" id="GO:0008140">
    <property type="term" value="F:cAMP response element binding protein binding"/>
    <property type="evidence" value="ECO:0007669"/>
    <property type="project" value="InterPro"/>
</dbReference>
<dbReference type="Proteomes" id="UP000278807">
    <property type="component" value="Unassembled WGS sequence"/>
</dbReference>
<dbReference type="Pfam" id="PF12884">
    <property type="entry name" value="TORC_N"/>
    <property type="match status" value="1"/>
</dbReference>
<feature type="compositionally biased region" description="Polar residues" evidence="1">
    <location>
        <begin position="228"/>
        <end position="237"/>
    </location>
</feature>
<feature type="compositionally biased region" description="Gly residues" evidence="1">
    <location>
        <begin position="108"/>
        <end position="119"/>
    </location>
</feature>
<reference evidence="5" key="1">
    <citation type="submission" date="2017-02" db="UniProtKB">
        <authorList>
            <consortium name="WormBaseParasite"/>
        </authorList>
    </citation>
    <scope>IDENTIFICATION</scope>
</reference>
<name>A0A0R3TLW5_RODNA</name>
<sequence length="503" mass="54646">MTGKPHNNTNPRKFKEKIELLRQKEAQLTANFMEVMRGIPTLTRNVVTYSDLANKDLSPTGNMSPSPRISLDAAKPAGGYTRGMDKSDSYQYALEAASGTTNRSHYGNSGGLDSGGGGERVSISNQISGTDESTADTHTQGRNRETSKARNWSRNQSSADSGDSGLVSQISPLRGPQNSLSPSVSYQPNLASISVSPHSPSPSSLPPTSSSSLPVPPTASQFYPSAEPSPSTNQRQQFHPPAAPPPVQPTHSANRHTIIADYGWGDSGNPVDGESGAIPSGMSLMDYRRTYSDSCIPSSFAEPNRRFQQQSGVLQYHQQLVQNQGPPYPPPPLQPQPVQTLPPVNEFTFSRYQNTNNPAGTSAISSNAASITVGGSYFNGTGSSLSPRCRHQSSITVSHQHQQNPSWRKLQPDYHSMRNIPQRYAPLHHHHHNHHHQMMPITPQQQSHQQQQQLSTSEAMSMEGYESYGSGQNGVWGVNGNGNGYSASVRDLPSSMNTSRLRR</sequence>
<feature type="compositionally biased region" description="Polar residues" evidence="1">
    <location>
        <begin position="122"/>
        <end position="140"/>
    </location>
</feature>
<feature type="domain" description="Transducer of regulated CREB activity N-terminal" evidence="2">
    <location>
        <begin position="10"/>
        <end position="51"/>
    </location>
</feature>
<feature type="compositionally biased region" description="Polar residues" evidence="1">
    <location>
        <begin position="149"/>
        <end position="190"/>
    </location>
</feature>
<keyword evidence="4" id="KW-1185">Reference proteome</keyword>
<evidence type="ECO:0000259" key="2">
    <source>
        <dbReference type="Pfam" id="PF12884"/>
    </source>
</evidence>
<dbReference type="OrthoDB" id="6241105at2759"/>
<dbReference type="GO" id="GO:0051289">
    <property type="term" value="P:protein homotetramerization"/>
    <property type="evidence" value="ECO:0007669"/>
    <property type="project" value="InterPro"/>
</dbReference>
<organism evidence="5">
    <name type="scientific">Rodentolepis nana</name>
    <name type="common">Dwarf tapeworm</name>
    <name type="synonym">Hymenolepis nana</name>
    <dbReference type="NCBI Taxonomy" id="102285"/>
    <lineage>
        <taxon>Eukaryota</taxon>
        <taxon>Metazoa</taxon>
        <taxon>Spiralia</taxon>
        <taxon>Lophotrochozoa</taxon>
        <taxon>Platyhelminthes</taxon>
        <taxon>Cestoda</taxon>
        <taxon>Eucestoda</taxon>
        <taxon>Cyclophyllidea</taxon>
        <taxon>Hymenolepididae</taxon>
        <taxon>Rodentolepis</taxon>
    </lineage>
</organism>